<dbReference type="Proteomes" id="UP000282977">
    <property type="component" value="Unassembled WGS sequence"/>
</dbReference>
<dbReference type="AlphaFoldDB" id="A0A437J5K7"/>
<dbReference type="OrthoDB" id="9804460at2"/>
<proteinExistence type="predicted"/>
<organism evidence="2 3">
    <name type="scientific">Sphingobium algorifonticola</name>
    <dbReference type="NCBI Taxonomy" id="2008318"/>
    <lineage>
        <taxon>Bacteria</taxon>
        <taxon>Pseudomonadati</taxon>
        <taxon>Pseudomonadota</taxon>
        <taxon>Alphaproteobacteria</taxon>
        <taxon>Sphingomonadales</taxon>
        <taxon>Sphingomonadaceae</taxon>
        <taxon>Sphingobium</taxon>
    </lineage>
</organism>
<comment type="caution">
    <text evidence="2">The sequence shown here is derived from an EMBL/GenBank/DDBJ whole genome shotgun (WGS) entry which is preliminary data.</text>
</comment>
<dbReference type="CDD" id="cd02042">
    <property type="entry name" value="ParAB_family"/>
    <property type="match status" value="1"/>
</dbReference>
<dbReference type="PANTHER" id="PTHR13696">
    <property type="entry name" value="P-LOOP CONTAINING NUCLEOSIDE TRIPHOSPHATE HYDROLASE"/>
    <property type="match status" value="1"/>
</dbReference>
<dbReference type="InterPro" id="IPR050678">
    <property type="entry name" value="DNA_Partitioning_ATPase"/>
</dbReference>
<dbReference type="InterPro" id="IPR027417">
    <property type="entry name" value="P-loop_NTPase"/>
</dbReference>
<dbReference type="Pfam" id="PF13614">
    <property type="entry name" value="AAA_31"/>
    <property type="match status" value="1"/>
</dbReference>
<gene>
    <name evidence="2" type="ORF">ENE74_12680</name>
</gene>
<dbReference type="PANTHER" id="PTHR13696:SF52">
    <property type="entry name" value="PARA FAMILY PROTEIN CT_582"/>
    <property type="match status" value="1"/>
</dbReference>
<dbReference type="SUPFAM" id="SSF52540">
    <property type="entry name" value="P-loop containing nucleoside triphosphate hydrolases"/>
    <property type="match status" value="1"/>
</dbReference>
<dbReference type="Gene3D" id="3.40.50.300">
    <property type="entry name" value="P-loop containing nucleotide triphosphate hydrolases"/>
    <property type="match status" value="1"/>
</dbReference>
<accession>A0A437J5K7</accession>
<dbReference type="RefSeq" id="WP_127691296.1">
    <property type="nucleotide sequence ID" value="NZ_RZUL01000004.1"/>
</dbReference>
<reference evidence="2 3" key="1">
    <citation type="submission" date="2019-01" db="EMBL/GenBank/DDBJ databases">
        <authorList>
            <person name="Chen W.-M."/>
        </authorList>
    </citation>
    <scope>NUCLEOTIDE SEQUENCE [LARGE SCALE GENOMIC DNA]</scope>
    <source>
        <strain evidence="2 3">TLA-22</strain>
    </source>
</reference>
<sequence length="249" mass="27029">MVRNTELATIAIYSLKGGVGKTTFAINLAWASAAISKRRTLLWDLDPQAAATWLISGDASGRDEATAIFSKDVDIATLIRPSTVPGIDLIAADTSLRGLDRLFFEIGKKKRLAKLIEGLGRQYDRIILDCPPGLTETSEQVLRAADLVIVPVIPSPLSQRALGEVARYLVQRGGSHAPILPVYSMVDRRRALHLAALEAQPDWPVIPMASAVEQMTARRKPLGAFAGRSPAAQEFAALWTGIERRLVRG</sequence>
<evidence type="ECO:0000313" key="3">
    <source>
        <dbReference type="Proteomes" id="UP000282977"/>
    </source>
</evidence>
<feature type="domain" description="AAA" evidence="1">
    <location>
        <begin position="9"/>
        <end position="166"/>
    </location>
</feature>
<name>A0A437J5K7_9SPHN</name>
<dbReference type="EMBL" id="RZUL01000004">
    <property type="protein sequence ID" value="RVT40197.1"/>
    <property type="molecule type" value="Genomic_DNA"/>
</dbReference>
<protein>
    <submittedName>
        <fullName evidence="2">ParA family protein</fullName>
    </submittedName>
</protein>
<keyword evidence="3" id="KW-1185">Reference proteome</keyword>
<evidence type="ECO:0000259" key="1">
    <source>
        <dbReference type="Pfam" id="PF13614"/>
    </source>
</evidence>
<evidence type="ECO:0000313" key="2">
    <source>
        <dbReference type="EMBL" id="RVT40197.1"/>
    </source>
</evidence>
<dbReference type="InterPro" id="IPR025669">
    <property type="entry name" value="AAA_dom"/>
</dbReference>